<evidence type="ECO:0000313" key="3">
    <source>
        <dbReference type="Proteomes" id="UP000027432"/>
    </source>
</evidence>
<sequence>MSVPILFLAGVPKAGTSSLFSWLADHPQVQGSREKESCFFADPDSHVFRPTFNAGQGIERLEEAFAPTNGDPRLRVEGTPSTIYSRTALAMIPELPEARALFVLREPASQIRSLYDYFRDNWDFIPAEMGFPDYLAALSAGGQSFGGNELAADALTCADYLPWLERWRDRLGPARMKVVTFDRLRSDPAGLVTEIATWCEIDPEFYADYAFPVENESYTPRNRALQRLNIAVRGALPKGRLYSAARGLYRKLNTRPPERDSDAALMADLRREFAERNARLAEAFGLDLSGWAP</sequence>
<name>A0A074J4L2_9RHOB</name>
<dbReference type="eggNOG" id="COG4424">
    <property type="taxonomic scope" value="Bacteria"/>
</dbReference>
<evidence type="ECO:0000313" key="2">
    <source>
        <dbReference type="EMBL" id="KEO50865.1"/>
    </source>
</evidence>
<dbReference type="AlphaFoldDB" id="A0A074J4L2"/>
<dbReference type="GO" id="GO:0008146">
    <property type="term" value="F:sulfotransferase activity"/>
    <property type="evidence" value="ECO:0007669"/>
    <property type="project" value="InterPro"/>
</dbReference>
<evidence type="ECO:0000256" key="1">
    <source>
        <dbReference type="ARBA" id="ARBA00022679"/>
    </source>
</evidence>
<dbReference type="RefSeq" id="WP_038079597.1">
    <property type="nucleotide sequence ID" value="NZ_AUND01000040.1"/>
</dbReference>
<reference evidence="2 3" key="1">
    <citation type="submission" date="2013-07" db="EMBL/GenBank/DDBJ databases">
        <title>Thioclava pacifica DSM 10166 Genome Sequencing.</title>
        <authorList>
            <person name="Lai Q."/>
            <person name="Shao Z."/>
        </authorList>
    </citation>
    <scope>NUCLEOTIDE SEQUENCE [LARGE SCALE GENOMIC DNA]</scope>
    <source>
        <strain evidence="2 3">DSM 10166</strain>
    </source>
</reference>
<dbReference type="SUPFAM" id="SSF52540">
    <property type="entry name" value="P-loop containing nucleoside triphosphate hydrolases"/>
    <property type="match status" value="1"/>
</dbReference>
<keyword evidence="1" id="KW-0808">Transferase</keyword>
<accession>A0A074J4L2</accession>
<dbReference type="Proteomes" id="UP000027432">
    <property type="component" value="Unassembled WGS sequence"/>
</dbReference>
<proteinExistence type="predicted"/>
<protein>
    <submittedName>
        <fullName evidence="2">Uncharacterized protein</fullName>
    </submittedName>
</protein>
<comment type="caution">
    <text evidence="2">The sequence shown here is derived from an EMBL/GenBank/DDBJ whole genome shotgun (WGS) entry which is preliminary data.</text>
</comment>
<gene>
    <name evidence="2" type="ORF">TP2_13335</name>
</gene>
<dbReference type="PANTHER" id="PTHR10605:SF56">
    <property type="entry name" value="BIFUNCTIONAL HEPARAN SULFATE N-DEACETYLASE_N-SULFOTRANSFERASE"/>
    <property type="match status" value="1"/>
</dbReference>
<organism evidence="2 3">
    <name type="scientific">Thioclava pacifica DSM 10166</name>
    <dbReference type="NCBI Taxonomy" id="1353537"/>
    <lineage>
        <taxon>Bacteria</taxon>
        <taxon>Pseudomonadati</taxon>
        <taxon>Pseudomonadota</taxon>
        <taxon>Alphaproteobacteria</taxon>
        <taxon>Rhodobacterales</taxon>
        <taxon>Paracoccaceae</taxon>
        <taxon>Thioclava</taxon>
    </lineage>
</organism>
<keyword evidence="3" id="KW-1185">Reference proteome</keyword>
<dbReference type="InterPro" id="IPR037359">
    <property type="entry name" value="NST/OST"/>
</dbReference>
<dbReference type="Pfam" id="PF13469">
    <property type="entry name" value="Sulfotransfer_3"/>
    <property type="match status" value="1"/>
</dbReference>
<dbReference type="PANTHER" id="PTHR10605">
    <property type="entry name" value="HEPARAN SULFATE SULFOTRANSFERASE"/>
    <property type="match status" value="1"/>
</dbReference>
<dbReference type="OrthoDB" id="981508at2"/>
<dbReference type="EMBL" id="AUND01000040">
    <property type="protein sequence ID" value="KEO50865.1"/>
    <property type="molecule type" value="Genomic_DNA"/>
</dbReference>
<dbReference type="InterPro" id="IPR027417">
    <property type="entry name" value="P-loop_NTPase"/>
</dbReference>
<dbReference type="STRING" id="1353537.TP2_13335"/>
<dbReference type="Gene3D" id="3.40.50.300">
    <property type="entry name" value="P-loop containing nucleotide triphosphate hydrolases"/>
    <property type="match status" value="1"/>
</dbReference>